<proteinExistence type="predicted"/>
<comment type="caution">
    <text evidence="1">The sequence shown here is derived from an EMBL/GenBank/DDBJ whole genome shotgun (WGS) entry which is preliminary data.</text>
</comment>
<dbReference type="EMBL" id="CM039437">
    <property type="protein sequence ID" value="KAI4306789.1"/>
    <property type="molecule type" value="Genomic_DNA"/>
</dbReference>
<evidence type="ECO:0000313" key="1">
    <source>
        <dbReference type="EMBL" id="KAI4306789.1"/>
    </source>
</evidence>
<accession>A0ACB9LB13</accession>
<keyword evidence="2" id="KW-1185">Reference proteome</keyword>
<protein>
    <submittedName>
        <fullName evidence="1">Uncharacterized protein</fullName>
    </submittedName>
</protein>
<reference evidence="1 2" key="1">
    <citation type="journal article" date="2022" name="DNA Res.">
        <title>Chromosomal-level genome assembly of the orchid tree Bauhinia variegata (Leguminosae; Cercidoideae) supports the allotetraploid origin hypothesis of Bauhinia.</title>
        <authorList>
            <person name="Zhong Y."/>
            <person name="Chen Y."/>
            <person name="Zheng D."/>
            <person name="Pang J."/>
            <person name="Liu Y."/>
            <person name="Luo S."/>
            <person name="Meng S."/>
            <person name="Qian L."/>
            <person name="Wei D."/>
            <person name="Dai S."/>
            <person name="Zhou R."/>
        </authorList>
    </citation>
    <scope>NUCLEOTIDE SEQUENCE [LARGE SCALE GENOMIC DNA]</scope>
    <source>
        <strain evidence="1">BV-YZ2020</strain>
    </source>
</reference>
<evidence type="ECO:0000313" key="2">
    <source>
        <dbReference type="Proteomes" id="UP000828941"/>
    </source>
</evidence>
<gene>
    <name evidence="1" type="ORF">L6164_030035</name>
</gene>
<sequence>MVLCSSSFISLTFTLFILSLLRGSRSASLPCIGVTYSAESSTADTHLPPERIVTAINSLKFGSLRLEDSDPNIIRAFSYSNNTLFLIVPNYMVPEIAANRSNALRWLYVHVVPFYPRAKITTISVGNDFVDVYPQSVDRLLSAMRNIHSSLHDLGIRKIAVSTSFSFIRAISTPFPPSAAQFQNPSGVDFVGPLLQFLRETNSSFLINVYPYNLYRLKSEIPIGIALFQEHAFNFRDDLTTGVRYSNLFDMMIDAVVSAMAVEGYENIPIIVTETGWPSDSVNGNEVEANMAYAEVYLKGLVRHLKSGVGTPLRKEGVAEVYLYELFDKEKKQGTKPPDRNWGILYPNATKKYNIDFSGSLENSGAKSWMKMAIEISLVLVLSL</sequence>
<name>A0ACB9LB13_BAUVA</name>
<dbReference type="Proteomes" id="UP000828941">
    <property type="component" value="Chromosome 12"/>
</dbReference>
<organism evidence="1 2">
    <name type="scientific">Bauhinia variegata</name>
    <name type="common">Purple orchid tree</name>
    <name type="synonym">Phanera variegata</name>
    <dbReference type="NCBI Taxonomy" id="167791"/>
    <lineage>
        <taxon>Eukaryota</taxon>
        <taxon>Viridiplantae</taxon>
        <taxon>Streptophyta</taxon>
        <taxon>Embryophyta</taxon>
        <taxon>Tracheophyta</taxon>
        <taxon>Spermatophyta</taxon>
        <taxon>Magnoliopsida</taxon>
        <taxon>eudicotyledons</taxon>
        <taxon>Gunneridae</taxon>
        <taxon>Pentapetalae</taxon>
        <taxon>rosids</taxon>
        <taxon>fabids</taxon>
        <taxon>Fabales</taxon>
        <taxon>Fabaceae</taxon>
        <taxon>Cercidoideae</taxon>
        <taxon>Cercideae</taxon>
        <taxon>Bauhiniinae</taxon>
        <taxon>Bauhinia</taxon>
    </lineage>
</organism>